<keyword evidence="2" id="KW-1185">Reference proteome</keyword>
<dbReference type="AlphaFoldDB" id="A0A1I4T565"/>
<sequence>MHTLHTLHKRWDSKAEYVQGLKTTLHMGCTSIKTENGRT</sequence>
<protein>
    <submittedName>
        <fullName evidence="1">Uncharacterized protein</fullName>
    </submittedName>
</protein>
<evidence type="ECO:0000313" key="1">
    <source>
        <dbReference type="EMBL" id="SFM71775.1"/>
    </source>
</evidence>
<accession>A0A1I4T565</accession>
<organism evidence="1 2">
    <name type="scientific">Marinobacter pelagius</name>
    <dbReference type="NCBI Taxonomy" id="379482"/>
    <lineage>
        <taxon>Bacteria</taxon>
        <taxon>Pseudomonadati</taxon>
        <taxon>Pseudomonadota</taxon>
        <taxon>Gammaproteobacteria</taxon>
        <taxon>Pseudomonadales</taxon>
        <taxon>Marinobacteraceae</taxon>
        <taxon>Marinobacter</taxon>
    </lineage>
</organism>
<evidence type="ECO:0000313" key="2">
    <source>
        <dbReference type="Proteomes" id="UP000199339"/>
    </source>
</evidence>
<dbReference type="Proteomes" id="UP000199339">
    <property type="component" value="Unassembled WGS sequence"/>
</dbReference>
<reference evidence="2" key="1">
    <citation type="submission" date="2016-10" db="EMBL/GenBank/DDBJ databases">
        <authorList>
            <person name="Varghese N."/>
            <person name="Submissions S."/>
        </authorList>
    </citation>
    <scope>NUCLEOTIDE SEQUENCE [LARGE SCALE GENOMIC DNA]</scope>
    <source>
        <strain evidence="2">CGMCC 1.6775</strain>
    </source>
</reference>
<gene>
    <name evidence="1" type="ORF">SAMN04487961_1004</name>
</gene>
<proteinExistence type="predicted"/>
<name>A0A1I4T565_9GAMM</name>
<dbReference type="EMBL" id="FOUR01000002">
    <property type="protein sequence ID" value="SFM71775.1"/>
    <property type="molecule type" value="Genomic_DNA"/>
</dbReference>